<proteinExistence type="predicted"/>
<gene>
    <name evidence="3" type="ORF">LLEC1_02943</name>
</gene>
<feature type="compositionally biased region" description="Basic and acidic residues" evidence="1">
    <location>
        <begin position="591"/>
        <end position="605"/>
    </location>
</feature>
<evidence type="ECO:0000313" key="3">
    <source>
        <dbReference type="EMBL" id="OAQ98627.1"/>
    </source>
</evidence>
<dbReference type="Proteomes" id="UP000243081">
    <property type="component" value="Unassembled WGS sequence"/>
</dbReference>
<dbReference type="AlphaFoldDB" id="A0A179I7J1"/>
<feature type="region of interest" description="Disordered" evidence="1">
    <location>
        <begin position="1"/>
        <end position="29"/>
    </location>
</feature>
<feature type="compositionally biased region" description="Basic and acidic residues" evidence="1">
    <location>
        <begin position="436"/>
        <end position="456"/>
    </location>
</feature>
<dbReference type="OrthoDB" id="3248508at2759"/>
<feature type="compositionally biased region" description="Acidic residues" evidence="1">
    <location>
        <begin position="457"/>
        <end position="468"/>
    </location>
</feature>
<dbReference type="Pfam" id="PF12697">
    <property type="entry name" value="Abhydrolase_6"/>
    <property type="match status" value="1"/>
</dbReference>
<dbReference type="PANTHER" id="PTHR47842">
    <property type="entry name" value="EXPRESSED PROTEIN"/>
    <property type="match status" value="1"/>
</dbReference>
<sequence>MAAPPPLPPRILRRQPTSPTTPPQHSNDGLLASSAIGIGYSTNLHASDPRTSSSQSLIAPTTDFDTRRSLLVVYIHGFYGNDQSFRSFPAHVHAFLTELLSETHIVHSKIYPRYKTYRAIQVARDNFSAWLEPHETPTTDVILVGHSMGGLLAAEVVLMVRCLASMLFECQLTCDIQPNRDPHLHQPFKHRILGTLSLDSPFLGLHPGIVKSGLSSLFQPAPKTNKETVGSASQSSLSVDPSASDLQLPLSEIASNASATSSPPVRPNEHYDPPFFNDIPFREKPLLSRLRHFASKHKAEGIFNAIGNHIISHLEFGSCIADYPELSARYKRIRALEDVDELKAISEGHPPAAHRRVRFVNYYTLSPGRPKPSPQMDGLSAGNPSLSTLSLDKLDTRDDRFGESVVKADSLSSPDAEQLPKADVAPTHGGSDCGDLYEREDPKPEPDGKSIAKIKSDDDDLDEDYESDNESHRSMLHLDPVPIFDGEEGEGEEVQRAGSEEKDEADKGDEKDDGDESEEKLDKEESLAGAHPIAMAPSKEIQPELDLDLAPIPPEPEEPPPLDLSKYTDKDARKQAEKEAKRQQKAYQQAVKDRTKAIREREKLLEKRRKKSAKEAERLERETTREMQELLKQKQAAEAAAAAATQPSQDDALDTTPRPAQEQQQQQQPRKLRKFCTLPSKTRGQCDPAWVDVYMADVDEVEAHCGLFAPGPHYDKLVGDVGSRVMAWVHDDMSTRAAMAME</sequence>
<keyword evidence="4" id="KW-1185">Reference proteome</keyword>
<evidence type="ECO:0000256" key="1">
    <source>
        <dbReference type="SAM" id="MobiDB-lite"/>
    </source>
</evidence>
<protein>
    <recommendedName>
        <fullName evidence="2">AB hydrolase-1 domain-containing protein</fullName>
    </recommendedName>
</protein>
<feature type="compositionally biased region" description="Basic and acidic residues" evidence="1">
    <location>
        <begin position="566"/>
        <end position="582"/>
    </location>
</feature>
<evidence type="ECO:0000313" key="4">
    <source>
        <dbReference type="Proteomes" id="UP000243081"/>
    </source>
</evidence>
<comment type="caution">
    <text evidence="3">The sequence shown here is derived from an EMBL/GenBank/DDBJ whole genome shotgun (WGS) entry which is preliminary data.</text>
</comment>
<dbReference type="Gene3D" id="3.40.50.1820">
    <property type="entry name" value="alpha/beta hydrolase"/>
    <property type="match status" value="1"/>
</dbReference>
<feature type="compositionally biased region" description="Low complexity" evidence="1">
    <location>
        <begin position="633"/>
        <end position="644"/>
    </location>
</feature>
<dbReference type="SUPFAM" id="SSF53474">
    <property type="entry name" value="alpha/beta-Hydrolases"/>
    <property type="match status" value="1"/>
</dbReference>
<dbReference type="OMA" id="HVVHSKI"/>
<feature type="compositionally biased region" description="Polar residues" evidence="1">
    <location>
        <begin position="227"/>
        <end position="242"/>
    </location>
</feature>
<dbReference type="PANTHER" id="PTHR47842:SF3">
    <property type="entry name" value="DUF676 DOMAIN-CONTAINING PROTEIN"/>
    <property type="match status" value="1"/>
</dbReference>
<dbReference type="InterPro" id="IPR029058">
    <property type="entry name" value="AB_hydrolase_fold"/>
</dbReference>
<organism evidence="3 4">
    <name type="scientific">Cordyceps confragosa</name>
    <name type="common">Lecanicillium lecanii</name>
    <dbReference type="NCBI Taxonomy" id="2714763"/>
    <lineage>
        <taxon>Eukaryota</taxon>
        <taxon>Fungi</taxon>
        <taxon>Dikarya</taxon>
        <taxon>Ascomycota</taxon>
        <taxon>Pezizomycotina</taxon>
        <taxon>Sordariomycetes</taxon>
        <taxon>Hypocreomycetidae</taxon>
        <taxon>Hypocreales</taxon>
        <taxon>Cordycipitaceae</taxon>
        <taxon>Akanthomyces</taxon>
    </lineage>
</organism>
<reference evidence="3 4" key="1">
    <citation type="submission" date="2016-03" db="EMBL/GenBank/DDBJ databases">
        <title>Fine-scale spatial genetic structure of a fungal parasite of coffee scale insects.</title>
        <authorList>
            <person name="Jackson D."/>
            <person name="Zemenick K.A."/>
            <person name="Malloure B."/>
            <person name="Quandt C.A."/>
            <person name="James T.Y."/>
        </authorList>
    </citation>
    <scope>NUCLEOTIDE SEQUENCE [LARGE SCALE GENOMIC DNA]</scope>
    <source>
        <strain evidence="3 4">UM487</strain>
    </source>
</reference>
<accession>A0A179I7J1</accession>
<feature type="compositionally biased region" description="Basic and acidic residues" evidence="1">
    <location>
        <begin position="493"/>
        <end position="510"/>
    </location>
</feature>
<feature type="region of interest" description="Disordered" evidence="1">
    <location>
        <begin position="221"/>
        <end position="242"/>
    </location>
</feature>
<feature type="domain" description="AB hydrolase-1" evidence="2">
    <location>
        <begin position="72"/>
        <end position="191"/>
    </location>
</feature>
<feature type="region of interest" description="Disordered" evidence="1">
    <location>
        <begin position="404"/>
        <end position="671"/>
    </location>
</feature>
<name>A0A179I7J1_CORDF</name>
<feature type="region of interest" description="Disordered" evidence="1">
    <location>
        <begin position="366"/>
        <end position="390"/>
    </location>
</feature>
<feature type="compositionally biased region" description="Basic and acidic residues" evidence="1">
    <location>
        <begin position="613"/>
        <end position="632"/>
    </location>
</feature>
<dbReference type="EMBL" id="LUKN01002759">
    <property type="protein sequence ID" value="OAQ98627.1"/>
    <property type="molecule type" value="Genomic_DNA"/>
</dbReference>
<dbReference type="InterPro" id="IPR000073">
    <property type="entry name" value="AB_hydrolase_1"/>
</dbReference>
<evidence type="ECO:0000259" key="2">
    <source>
        <dbReference type="Pfam" id="PF12697"/>
    </source>
</evidence>